<dbReference type="EMBL" id="SJSN01000038">
    <property type="protein sequence ID" value="TCC96774.1"/>
    <property type="molecule type" value="Genomic_DNA"/>
</dbReference>
<evidence type="ECO:0000313" key="1">
    <source>
        <dbReference type="EMBL" id="TCC96774.1"/>
    </source>
</evidence>
<proteinExistence type="predicted"/>
<reference evidence="1 2" key="1">
    <citation type="submission" date="2019-02" db="EMBL/GenBank/DDBJ databases">
        <title>Pedobacter sp. RP-3-11 sp. nov., isolated from Arctic soil.</title>
        <authorList>
            <person name="Dahal R.H."/>
        </authorList>
    </citation>
    <scope>NUCLEOTIDE SEQUENCE [LARGE SCALE GENOMIC DNA]</scope>
    <source>
        <strain evidence="1 2">RP-3-11</strain>
    </source>
</reference>
<keyword evidence="2" id="KW-1185">Reference proteome</keyword>
<comment type="caution">
    <text evidence="1">The sequence shown here is derived from an EMBL/GenBank/DDBJ whole genome shotgun (WGS) entry which is preliminary data.</text>
</comment>
<dbReference type="RefSeq" id="WP_131563028.1">
    <property type="nucleotide sequence ID" value="NZ_SJSN01000038.1"/>
</dbReference>
<protein>
    <submittedName>
        <fullName evidence="1">Uncharacterized protein</fullName>
    </submittedName>
</protein>
<dbReference type="OrthoDB" id="759162at2"/>
<dbReference type="AlphaFoldDB" id="A0A4R0NE14"/>
<evidence type="ECO:0000313" key="2">
    <source>
        <dbReference type="Proteomes" id="UP000291485"/>
    </source>
</evidence>
<organism evidence="1 2">
    <name type="scientific">Pedobacter frigidisoli</name>
    <dbReference type="NCBI Taxonomy" id="2530455"/>
    <lineage>
        <taxon>Bacteria</taxon>
        <taxon>Pseudomonadati</taxon>
        <taxon>Bacteroidota</taxon>
        <taxon>Sphingobacteriia</taxon>
        <taxon>Sphingobacteriales</taxon>
        <taxon>Sphingobacteriaceae</taxon>
        <taxon>Pedobacter</taxon>
    </lineage>
</organism>
<name>A0A4R0NE14_9SPHI</name>
<dbReference type="Proteomes" id="UP000291485">
    <property type="component" value="Unassembled WGS sequence"/>
</dbReference>
<sequence length="178" mass="20743">MVIILDGAKRRKSKQLINMKYPINTSLINKKLEFYEEVVTQKTKAESYLQSFDWCGAIIDSELYSNLGKILCIFLFEIINNQRKEDNYVWVVVGDVPSMYLDIYGPKSTHEVLENYVSLSRDWIYGVENNLNMTDFYPFKEPKSLELARMLRSRTDRIENSVIPNIEDVSLPEPLSSL</sequence>
<gene>
    <name evidence="1" type="ORF">EZ449_22140</name>
</gene>
<accession>A0A4R0NE14</accession>